<accession>A0A6A2X6K0</accession>
<feature type="region of interest" description="Disordered" evidence="1">
    <location>
        <begin position="231"/>
        <end position="271"/>
    </location>
</feature>
<gene>
    <name evidence="2" type="ORF">F3Y22_tig00116984pilonHSYRG00070</name>
</gene>
<keyword evidence="3" id="KW-1185">Reference proteome</keyword>
<dbReference type="Proteomes" id="UP000436088">
    <property type="component" value="Unassembled WGS sequence"/>
</dbReference>
<evidence type="ECO:0000256" key="1">
    <source>
        <dbReference type="SAM" id="MobiDB-lite"/>
    </source>
</evidence>
<evidence type="ECO:0000313" key="3">
    <source>
        <dbReference type="Proteomes" id="UP000436088"/>
    </source>
</evidence>
<reference evidence="2" key="1">
    <citation type="submission" date="2019-09" db="EMBL/GenBank/DDBJ databases">
        <title>Draft genome information of white flower Hibiscus syriacus.</title>
        <authorList>
            <person name="Kim Y.-M."/>
        </authorList>
    </citation>
    <scope>NUCLEOTIDE SEQUENCE [LARGE SCALE GENOMIC DNA]</scope>
    <source>
        <strain evidence="2">YM2019G1</strain>
    </source>
</reference>
<dbReference type="AlphaFoldDB" id="A0A6A2X6K0"/>
<organism evidence="2 3">
    <name type="scientific">Hibiscus syriacus</name>
    <name type="common">Rose of Sharon</name>
    <dbReference type="NCBI Taxonomy" id="106335"/>
    <lineage>
        <taxon>Eukaryota</taxon>
        <taxon>Viridiplantae</taxon>
        <taxon>Streptophyta</taxon>
        <taxon>Embryophyta</taxon>
        <taxon>Tracheophyta</taxon>
        <taxon>Spermatophyta</taxon>
        <taxon>Magnoliopsida</taxon>
        <taxon>eudicotyledons</taxon>
        <taxon>Gunneridae</taxon>
        <taxon>Pentapetalae</taxon>
        <taxon>rosids</taxon>
        <taxon>malvids</taxon>
        <taxon>Malvales</taxon>
        <taxon>Malvaceae</taxon>
        <taxon>Malvoideae</taxon>
        <taxon>Hibiscus</taxon>
    </lineage>
</organism>
<comment type="caution">
    <text evidence="2">The sequence shown here is derived from an EMBL/GenBank/DDBJ whole genome shotgun (WGS) entry which is preliminary data.</text>
</comment>
<evidence type="ECO:0000313" key="2">
    <source>
        <dbReference type="EMBL" id="KAE8657636.1"/>
    </source>
</evidence>
<proteinExistence type="predicted"/>
<protein>
    <recommendedName>
        <fullName evidence="4">UBN2 domain-containing protein</fullName>
    </recommendedName>
</protein>
<feature type="compositionally biased region" description="Acidic residues" evidence="1">
    <location>
        <begin position="262"/>
        <end position="271"/>
    </location>
</feature>
<dbReference type="EMBL" id="VEPZ02001756">
    <property type="protein sequence ID" value="KAE8657636.1"/>
    <property type="molecule type" value="Genomic_DNA"/>
</dbReference>
<evidence type="ECO:0008006" key="4">
    <source>
        <dbReference type="Google" id="ProtNLM"/>
    </source>
</evidence>
<sequence length="286" mass="32323">MVYRLYVEHEVAPVIVDDILLINTSEGNDKDDCIAEMVAEEEGGVEVDTDGIEGIDAAVGETDDMSESVADFAAERVVEDVGECANYDVVDDDELQSTKEKMKLDGGGNIEVTEGVGGTETDYYDIDDHWSLIGLDDDEHEKARMNIEESHLVQMPRRNGISSKSLIKELMNLKGFGEIIPNEKLMRKMIYSLLKSWQSKKTTIIEAKKLKYLTLDELIGSLLTHDLMVKKEEDKEEDDEEKKKKKEVDIAFKSTNESNQDSSEEVDDEEEDMAKLFKKIQEIHDS</sequence>
<name>A0A6A2X6K0_HIBSY</name>